<accession>A0ABT1XU31</accession>
<proteinExistence type="predicted"/>
<dbReference type="EMBL" id="JANKHH010000004">
    <property type="protein sequence ID" value="MCR2833927.1"/>
    <property type="molecule type" value="Genomic_DNA"/>
</dbReference>
<organism evidence="1 2">
    <name type="scientific">Parerythrobacter lacustris</name>
    <dbReference type="NCBI Taxonomy" id="2969984"/>
    <lineage>
        <taxon>Bacteria</taxon>
        <taxon>Pseudomonadati</taxon>
        <taxon>Pseudomonadota</taxon>
        <taxon>Alphaproteobacteria</taxon>
        <taxon>Sphingomonadales</taxon>
        <taxon>Erythrobacteraceae</taxon>
        <taxon>Parerythrobacter</taxon>
    </lineage>
</organism>
<evidence type="ECO:0000313" key="2">
    <source>
        <dbReference type="Proteomes" id="UP001206067"/>
    </source>
</evidence>
<protein>
    <submittedName>
        <fullName evidence="1">Uncharacterized protein</fullName>
    </submittedName>
</protein>
<gene>
    <name evidence="1" type="ORF">NSO95_08200</name>
</gene>
<reference evidence="1 2" key="1">
    <citation type="submission" date="2022-08" db="EMBL/GenBank/DDBJ databases">
        <title>Polyphasic taxonomy analysis of Qipengyuania sp.RS5-5.</title>
        <authorList>
            <person name="Xamxidin M."/>
            <person name="Wu M."/>
        </authorList>
    </citation>
    <scope>NUCLEOTIDE SEQUENCE [LARGE SCALE GENOMIC DNA]</scope>
    <source>
        <strain evidence="1 2">RS5-5</strain>
    </source>
</reference>
<evidence type="ECO:0000313" key="1">
    <source>
        <dbReference type="EMBL" id="MCR2833927.1"/>
    </source>
</evidence>
<name>A0ABT1XU31_9SPHN</name>
<dbReference type="Proteomes" id="UP001206067">
    <property type="component" value="Unassembled WGS sequence"/>
</dbReference>
<dbReference type="RefSeq" id="WP_257595705.1">
    <property type="nucleotide sequence ID" value="NZ_JANKHH010000004.1"/>
</dbReference>
<keyword evidence="2" id="KW-1185">Reference proteome</keyword>
<sequence>MLHLLQLDPSFDPELVDGTQYHGLRCIDPVMKVTQGERRTRLLARCEQGDDFARYILRSGVLSGASRCAAQSRTRALE</sequence>
<comment type="caution">
    <text evidence="1">The sequence shown here is derived from an EMBL/GenBank/DDBJ whole genome shotgun (WGS) entry which is preliminary data.</text>
</comment>